<keyword evidence="5" id="KW-0503">Monooxygenase</keyword>
<organism evidence="8 9">
    <name type="scientific">Microdochium bolleyi</name>
    <dbReference type="NCBI Taxonomy" id="196109"/>
    <lineage>
        <taxon>Eukaryota</taxon>
        <taxon>Fungi</taxon>
        <taxon>Dikarya</taxon>
        <taxon>Ascomycota</taxon>
        <taxon>Pezizomycotina</taxon>
        <taxon>Sordariomycetes</taxon>
        <taxon>Xylariomycetidae</taxon>
        <taxon>Xylariales</taxon>
        <taxon>Microdochiaceae</taxon>
        <taxon>Microdochium</taxon>
    </lineage>
</organism>
<dbReference type="PANTHER" id="PTHR46300:SF2">
    <property type="entry name" value="CYTOCHROME P450 MONOOXYGENASE ALNH-RELATED"/>
    <property type="match status" value="1"/>
</dbReference>
<keyword evidence="2 6" id="KW-0479">Metal-binding</keyword>
<keyword evidence="6" id="KW-0349">Heme</keyword>
<accession>A0A136IIV7</accession>
<reference evidence="9" key="1">
    <citation type="submission" date="2016-02" db="EMBL/GenBank/DDBJ databases">
        <title>Draft genome sequence of Microdochium bolleyi, a fungal endophyte of beachgrass.</title>
        <authorList>
            <consortium name="DOE Joint Genome Institute"/>
            <person name="David A.S."/>
            <person name="May G."/>
            <person name="Haridas S."/>
            <person name="Lim J."/>
            <person name="Wang M."/>
            <person name="Labutti K."/>
            <person name="Lipzen A."/>
            <person name="Barry K."/>
            <person name="Grigoriev I.V."/>
        </authorList>
    </citation>
    <scope>NUCLEOTIDE SEQUENCE [LARGE SCALE GENOMIC DNA]</scope>
    <source>
        <strain evidence="9">J235TASD1</strain>
    </source>
</reference>
<dbReference type="GO" id="GO:0004497">
    <property type="term" value="F:monooxygenase activity"/>
    <property type="evidence" value="ECO:0007669"/>
    <property type="project" value="UniProtKB-KW"/>
</dbReference>
<evidence type="ECO:0000256" key="7">
    <source>
        <dbReference type="SAM" id="MobiDB-lite"/>
    </source>
</evidence>
<evidence type="ECO:0000256" key="2">
    <source>
        <dbReference type="ARBA" id="ARBA00022723"/>
    </source>
</evidence>
<dbReference type="Pfam" id="PF00067">
    <property type="entry name" value="p450"/>
    <property type="match status" value="1"/>
</dbReference>
<evidence type="ECO:0000256" key="4">
    <source>
        <dbReference type="ARBA" id="ARBA00023004"/>
    </source>
</evidence>
<feature type="binding site" description="axial binding residue" evidence="6">
    <location>
        <position position="304"/>
    </location>
    <ligand>
        <name>heme</name>
        <dbReference type="ChEBI" id="CHEBI:30413"/>
    </ligand>
    <ligandPart>
        <name>Fe</name>
        <dbReference type="ChEBI" id="CHEBI:18248"/>
    </ligandPart>
</feature>
<evidence type="ECO:0000256" key="3">
    <source>
        <dbReference type="ARBA" id="ARBA00023002"/>
    </source>
</evidence>
<proteinExistence type="inferred from homology"/>
<dbReference type="PANTHER" id="PTHR46300">
    <property type="entry name" value="P450, PUTATIVE (EUROFUNG)-RELATED-RELATED"/>
    <property type="match status" value="1"/>
</dbReference>
<evidence type="ECO:0000313" key="8">
    <source>
        <dbReference type="EMBL" id="KXJ84916.1"/>
    </source>
</evidence>
<protein>
    <submittedName>
        <fullName evidence="8">Cytochrome P450</fullName>
    </submittedName>
</protein>
<dbReference type="OrthoDB" id="1103324at2759"/>
<comment type="similarity">
    <text evidence="1">Belongs to the cytochrome P450 family.</text>
</comment>
<dbReference type="GO" id="GO:0020037">
    <property type="term" value="F:heme binding"/>
    <property type="evidence" value="ECO:0007669"/>
    <property type="project" value="InterPro"/>
</dbReference>
<keyword evidence="3" id="KW-0560">Oxidoreductase</keyword>
<dbReference type="InterPro" id="IPR002401">
    <property type="entry name" value="Cyt_P450_E_grp-I"/>
</dbReference>
<feature type="region of interest" description="Disordered" evidence="7">
    <location>
        <begin position="336"/>
        <end position="358"/>
    </location>
</feature>
<dbReference type="GO" id="GO:0005506">
    <property type="term" value="F:iron ion binding"/>
    <property type="evidence" value="ECO:0007669"/>
    <property type="project" value="InterPro"/>
</dbReference>
<name>A0A136IIV7_9PEZI</name>
<evidence type="ECO:0000256" key="5">
    <source>
        <dbReference type="ARBA" id="ARBA00023033"/>
    </source>
</evidence>
<dbReference type="CDD" id="cd11065">
    <property type="entry name" value="CYP64-like"/>
    <property type="match status" value="1"/>
</dbReference>
<dbReference type="GO" id="GO:0016705">
    <property type="term" value="F:oxidoreductase activity, acting on paired donors, with incorporation or reduction of molecular oxygen"/>
    <property type="evidence" value="ECO:0007669"/>
    <property type="project" value="InterPro"/>
</dbReference>
<dbReference type="PRINTS" id="PR00463">
    <property type="entry name" value="EP450I"/>
</dbReference>
<dbReference type="InterPro" id="IPR036396">
    <property type="entry name" value="Cyt_P450_sf"/>
</dbReference>
<dbReference type="Proteomes" id="UP000070501">
    <property type="component" value="Unassembled WGS sequence"/>
</dbReference>
<evidence type="ECO:0000313" key="9">
    <source>
        <dbReference type="Proteomes" id="UP000070501"/>
    </source>
</evidence>
<sequence length="358" mass="40908">MRYGPKWRLFRKLIHQHVASSQCEKSYIQMIEAEETQMMRDFLVNPQDFMLHPKRTSNSVIISVAYGLRSESYSTSHVIELYDIIDRFSTLLEPGALPPVDIFPLLRLLPESWFGNWVQKCTAIRLRMKKLYSGVLSKVLDRRRAHITRSSAIDYVLDRQDSLSMTQNQLEFIGGVFQEGGSETIASTMLVVIQALALNPQIQRAAQKEIDAVIGEDRSPVWSDYDRLPYVTMIIKEAFRWRPIAPLAFPHALTSDDTVDGYFLPRGAVIFINVWGLHHDDRYEGKTKLAAEDHYGYGAGRRICPGIHLAEREMFIGIARLIWAFDFGQKLDNLGSPISTDTNPDGLQRRHSCQPEGH</sequence>
<keyword evidence="4 6" id="KW-0408">Iron</keyword>
<dbReference type="SUPFAM" id="SSF48264">
    <property type="entry name" value="Cytochrome P450"/>
    <property type="match status" value="1"/>
</dbReference>
<dbReference type="InterPro" id="IPR001128">
    <property type="entry name" value="Cyt_P450"/>
</dbReference>
<dbReference type="Gene3D" id="1.10.630.10">
    <property type="entry name" value="Cytochrome P450"/>
    <property type="match status" value="1"/>
</dbReference>
<dbReference type="AlphaFoldDB" id="A0A136IIV7"/>
<comment type="cofactor">
    <cofactor evidence="6">
        <name>heme</name>
        <dbReference type="ChEBI" id="CHEBI:30413"/>
    </cofactor>
</comment>
<gene>
    <name evidence="8" type="ORF">Micbo1qcDRAFT_186838</name>
</gene>
<evidence type="ECO:0000256" key="1">
    <source>
        <dbReference type="ARBA" id="ARBA00010617"/>
    </source>
</evidence>
<feature type="compositionally biased region" description="Polar residues" evidence="7">
    <location>
        <begin position="336"/>
        <end position="345"/>
    </location>
</feature>
<dbReference type="PRINTS" id="PR00385">
    <property type="entry name" value="P450"/>
</dbReference>
<dbReference type="InParanoid" id="A0A136IIV7"/>
<evidence type="ECO:0000256" key="6">
    <source>
        <dbReference type="PIRSR" id="PIRSR602401-1"/>
    </source>
</evidence>
<dbReference type="InterPro" id="IPR050364">
    <property type="entry name" value="Cytochrome_P450_fung"/>
</dbReference>
<keyword evidence="9" id="KW-1185">Reference proteome</keyword>
<dbReference type="EMBL" id="KQ964312">
    <property type="protein sequence ID" value="KXJ84916.1"/>
    <property type="molecule type" value="Genomic_DNA"/>
</dbReference>
<dbReference type="STRING" id="196109.A0A136IIV7"/>